<gene>
    <name evidence="1" type="ORF">RHMOL_Rhmol07G0161000</name>
</gene>
<reference evidence="1" key="1">
    <citation type="submission" date="2022-02" db="EMBL/GenBank/DDBJ databases">
        <title>Plant Genome Project.</title>
        <authorList>
            <person name="Zhang R.-G."/>
        </authorList>
    </citation>
    <scope>NUCLEOTIDE SEQUENCE</scope>
    <source>
        <strain evidence="1">AT1</strain>
    </source>
</reference>
<keyword evidence="2" id="KW-1185">Reference proteome</keyword>
<name>A0ACC0N0Z5_RHOML</name>
<comment type="caution">
    <text evidence="1">The sequence shown here is derived from an EMBL/GenBank/DDBJ whole genome shotgun (WGS) entry which is preliminary data.</text>
</comment>
<dbReference type="EMBL" id="CM046394">
    <property type="protein sequence ID" value="KAI8546978.1"/>
    <property type="molecule type" value="Genomic_DNA"/>
</dbReference>
<proteinExistence type="predicted"/>
<evidence type="ECO:0000313" key="2">
    <source>
        <dbReference type="Proteomes" id="UP001062846"/>
    </source>
</evidence>
<organism evidence="1 2">
    <name type="scientific">Rhododendron molle</name>
    <name type="common">Chinese azalea</name>
    <name type="synonym">Azalea mollis</name>
    <dbReference type="NCBI Taxonomy" id="49168"/>
    <lineage>
        <taxon>Eukaryota</taxon>
        <taxon>Viridiplantae</taxon>
        <taxon>Streptophyta</taxon>
        <taxon>Embryophyta</taxon>
        <taxon>Tracheophyta</taxon>
        <taxon>Spermatophyta</taxon>
        <taxon>Magnoliopsida</taxon>
        <taxon>eudicotyledons</taxon>
        <taxon>Gunneridae</taxon>
        <taxon>Pentapetalae</taxon>
        <taxon>asterids</taxon>
        <taxon>Ericales</taxon>
        <taxon>Ericaceae</taxon>
        <taxon>Ericoideae</taxon>
        <taxon>Rhodoreae</taxon>
        <taxon>Rhododendron</taxon>
    </lineage>
</organism>
<dbReference type="Proteomes" id="UP001062846">
    <property type="component" value="Chromosome 7"/>
</dbReference>
<accession>A0ACC0N0Z5</accession>
<sequence>MPTTVGSRVLEGYRPPLDATAVRKLRESGAIIFGKTNLDDFGIESRVLLMVLHTRIFPEEYEEHEMEAPCSCNGTLKMVFFIFLLFG</sequence>
<protein>
    <submittedName>
        <fullName evidence="1">Uncharacterized protein</fullName>
    </submittedName>
</protein>
<evidence type="ECO:0000313" key="1">
    <source>
        <dbReference type="EMBL" id="KAI8546978.1"/>
    </source>
</evidence>